<dbReference type="EMBL" id="DVMP01000163">
    <property type="protein sequence ID" value="HIU26680.1"/>
    <property type="molecule type" value="Genomic_DNA"/>
</dbReference>
<name>A0A9D1I4C2_9FIRM</name>
<dbReference type="InterPro" id="IPR002646">
    <property type="entry name" value="PolA_pol_head_dom"/>
</dbReference>
<protein>
    <submittedName>
        <fullName evidence="10">HD domain-containing protein</fullName>
    </submittedName>
</protein>
<organism evidence="10 11">
    <name type="scientific">Candidatus Allocopromorpha excrementigallinarum</name>
    <dbReference type="NCBI Taxonomy" id="2840742"/>
    <lineage>
        <taxon>Bacteria</taxon>
        <taxon>Bacillati</taxon>
        <taxon>Bacillota</taxon>
        <taxon>Clostridia</taxon>
        <taxon>Eubacteriales</taxon>
        <taxon>Eubacteriaceae</taxon>
        <taxon>Eubacteriaceae incertae sedis</taxon>
        <taxon>Candidatus Allocopromorpha</taxon>
    </lineage>
</organism>
<evidence type="ECO:0000259" key="9">
    <source>
        <dbReference type="PROSITE" id="PS51831"/>
    </source>
</evidence>
<dbReference type="Proteomes" id="UP000824090">
    <property type="component" value="Unassembled WGS sequence"/>
</dbReference>
<evidence type="ECO:0000313" key="10">
    <source>
        <dbReference type="EMBL" id="HIU26680.1"/>
    </source>
</evidence>
<evidence type="ECO:0000256" key="5">
    <source>
        <dbReference type="ARBA" id="ARBA00022723"/>
    </source>
</evidence>
<dbReference type="PANTHER" id="PTHR46173">
    <property type="entry name" value="CCA TRNA NUCLEOTIDYLTRANSFERASE 1, MITOCHONDRIAL"/>
    <property type="match status" value="1"/>
</dbReference>
<dbReference type="Pfam" id="PF01966">
    <property type="entry name" value="HD"/>
    <property type="match status" value="1"/>
</dbReference>
<keyword evidence="5" id="KW-0479">Metal-binding</keyword>
<dbReference type="PANTHER" id="PTHR46173:SF1">
    <property type="entry name" value="CCA TRNA NUCLEOTIDYLTRANSFERASE 1, MITOCHONDRIAL"/>
    <property type="match status" value="1"/>
</dbReference>
<dbReference type="SMART" id="SM00471">
    <property type="entry name" value="HDc"/>
    <property type="match status" value="1"/>
</dbReference>
<dbReference type="InterPro" id="IPR006674">
    <property type="entry name" value="HD_domain"/>
</dbReference>
<dbReference type="GO" id="GO:0008033">
    <property type="term" value="P:tRNA processing"/>
    <property type="evidence" value="ECO:0007669"/>
    <property type="project" value="UniProtKB-KW"/>
</dbReference>
<gene>
    <name evidence="10" type="ORF">IAC50_09330</name>
</gene>
<dbReference type="SUPFAM" id="SSF81301">
    <property type="entry name" value="Nucleotidyltransferase"/>
    <property type="match status" value="1"/>
</dbReference>
<evidence type="ECO:0000256" key="8">
    <source>
        <dbReference type="RuleBase" id="RU003953"/>
    </source>
</evidence>
<dbReference type="GO" id="GO:0046872">
    <property type="term" value="F:metal ion binding"/>
    <property type="evidence" value="ECO:0007669"/>
    <property type="project" value="UniProtKB-KW"/>
</dbReference>
<dbReference type="InterPro" id="IPR006675">
    <property type="entry name" value="HDIG_dom"/>
</dbReference>
<accession>A0A9D1I4C2</accession>
<evidence type="ECO:0000256" key="4">
    <source>
        <dbReference type="ARBA" id="ARBA00022695"/>
    </source>
</evidence>
<dbReference type="Gene3D" id="1.10.246.80">
    <property type="match status" value="1"/>
</dbReference>
<keyword evidence="8" id="KW-0694">RNA-binding</keyword>
<dbReference type="Gene3D" id="3.30.460.10">
    <property type="entry name" value="Beta Polymerase, domain 2"/>
    <property type="match status" value="1"/>
</dbReference>
<dbReference type="InterPro" id="IPR043519">
    <property type="entry name" value="NT_sf"/>
</dbReference>
<dbReference type="CDD" id="cd05398">
    <property type="entry name" value="NT_ClassII-CCAase"/>
    <property type="match status" value="1"/>
</dbReference>
<dbReference type="CDD" id="cd00077">
    <property type="entry name" value="HDc"/>
    <property type="match status" value="1"/>
</dbReference>
<evidence type="ECO:0000256" key="3">
    <source>
        <dbReference type="ARBA" id="ARBA00022694"/>
    </source>
</evidence>
<comment type="cofactor">
    <cofactor evidence="1">
        <name>Mg(2+)</name>
        <dbReference type="ChEBI" id="CHEBI:18420"/>
    </cofactor>
</comment>
<dbReference type="PROSITE" id="PS51831">
    <property type="entry name" value="HD"/>
    <property type="match status" value="1"/>
</dbReference>
<keyword evidence="2 8" id="KW-0808">Transferase</keyword>
<comment type="similarity">
    <text evidence="8">Belongs to the tRNA nucleotidyltransferase/poly(A) polymerase family.</text>
</comment>
<dbReference type="Pfam" id="PF12627">
    <property type="entry name" value="PolyA_pol_RNAbd"/>
    <property type="match status" value="1"/>
</dbReference>
<dbReference type="InterPro" id="IPR032828">
    <property type="entry name" value="PolyA_RNA-bd"/>
</dbReference>
<dbReference type="GO" id="GO:0000166">
    <property type="term" value="F:nucleotide binding"/>
    <property type="evidence" value="ECO:0007669"/>
    <property type="project" value="UniProtKB-KW"/>
</dbReference>
<reference evidence="10" key="1">
    <citation type="submission" date="2020-10" db="EMBL/GenBank/DDBJ databases">
        <authorList>
            <person name="Gilroy R."/>
        </authorList>
    </citation>
    <scope>NUCLEOTIDE SEQUENCE</scope>
    <source>
        <strain evidence="10">ChiHcec3-6078</strain>
    </source>
</reference>
<evidence type="ECO:0000256" key="2">
    <source>
        <dbReference type="ARBA" id="ARBA00022679"/>
    </source>
</evidence>
<keyword evidence="3" id="KW-0819">tRNA processing</keyword>
<evidence type="ECO:0000313" key="11">
    <source>
        <dbReference type="Proteomes" id="UP000824090"/>
    </source>
</evidence>
<feature type="domain" description="HD" evidence="9">
    <location>
        <begin position="250"/>
        <end position="369"/>
    </location>
</feature>
<evidence type="ECO:0000256" key="7">
    <source>
        <dbReference type="ARBA" id="ARBA00022842"/>
    </source>
</evidence>
<keyword evidence="7" id="KW-0460">Magnesium</keyword>
<keyword evidence="6" id="KW-0547">Nucleotide-binding</keyword>
<keyword evidence="4" id="KW-0548">Nucleotidyltransferase</keyword>
<sequence length="455" mass="51154">MMKLTERPEKIILEILEKAGYEAYFAGGCVRECFSGETAGAGDIDIATNALPEEVKKTFGGWKTVDTGIAHGTVTVIMPEDRGRAEITTYRSDGVYGDCRHPDKVEFIGSLKEDLRRRDFTMNAMAMDIRGRLEDPFGGRDDIKGKTVRAVGDAGERFREDGLRIMRAVRFSSVLGFSLEEKTERAAFENRKLLSRISAERLFSEFRKTVTGKDAGKAVRKYTDIIGVFMPELEAMKGFDQRSRYHRYDVLEHCIRAMEAVETTEKNREYMKLAALLHDIGKPQTYCHEDLGRGHFQGHGEKGGEMVKILLRRMKVDAFTTERVSLLVRNHDLMFHRNERLIKELMRKFTPGILLEILAVKKADNIATGNASGPLLEKFDEVGRMIEEITAGGDCYSLDQMALKGDDIKAIGVKEGPLVGRLLEELLEKVIDGELPNEKSSLTEAAQGLYKALKQ</sequence>
<dbReference type="NCBIfam" id="TIGR00277">
    <property type="entry name" value="HDIG"/>
    <property type="match status" value="1"/>
</dbReference>
<dbReference type="AlphaFoldDB" id="A0A9D1I4C2"/>
<dbReference type="InterPro" id="IPR050264">
    <property type="entry name" value="Bact_CCA-adding_enz_type3_sf"/>
</dbReference>
<proteinExistence type="inferred from homology"/>
<dbReference type="GO" id="GO:0016779">
    <property type="term" value="F:nucleotidyltransferase activity"/>
    <property type="evidence" value="ECO:0007669"/>
    <property type="project" value="UniProtKB-KW"/>
</dbReference>
<dbReference type="Gene3D" id="1.10.3090.10">
    <property type="entry name" value="cca-adding enzyme, domain 2"/>
    <property type="match status" value="1"/>
</dbReference>
<dbReference type="GO" id="GO:0000049">
    <property type="term" value="F:tRNA binding"/>
    <property type="evidence" value="ECO:0007669"/>
    <property type="project" value="TreeGrafter"/>
</dbReference>
<comment type="caution">
    <text evidence="10">The sequence shown here is derived from an EMBL/GenBank/DDBJ whole genome shotgun (WGS) entry which is preliminary data.</text>
</comment>
<dbReference type="SUPFAM" id="SSF81891">
    <property type="entry name" value="Poly A polymerase C-terminal region-like"/>
    <property type="match status" value="1"/>
</dbReference>
<evidence type="ECO:0000256" key="6">
    <source>
        <dbReference type="ARBA" id="ARBA00022741"/>
    </source>
</evidence>
<evidence type="ECO:0000256" key="1">
    <source>
        <dbReference type="ARBA" id="ARBA00001946"/>
    </source>
</evidence>
<dbReference type="InterPro" id="IPR003607">
    <property type="entry name" value="HD/PDEase_dom"/>
</dbReference>
<dbReference type="Pfam" id="PF01743">
    <property type="entry name" value="PolyA_pol"/>
    <property type="match status" value="1"/>
</dbReference>
<reference evidence="10" key="2">
    <citation type="journal article" date="2021" name="PeerJ">
        <title>Extensive microbial diversity within the chicken gut microbiome revealed by metagenomics and culture.</title>
        <authorList>
            <person name="Gilroy R."/>
            <person name="Ravi A."/>
            <person name="Getino M."/>
            <person name="Pursley I."/>
            <person name="Horton D.L."/>
            <person name="Alikhan N.F."/>
            <person name="Baker D."/>
            <person name="Gharbi K."/>
            <person name="Hall N."/>
            <person name="Watson M."/>
            <person name="Adriaenssens E.M."/>
            <person name="Foster-Nyarko E."/>
            <person name="Jarju S."/>
            <person name="Secka A."/>
            <person name="Antonio M."/>
            <person name="Oren A."/>
            <person name="Chaudhuri R.R."/>
            <person name="La Ragione R."/>
            <person name="Hildebrand F."/>
            <person name="Pallen M.J."/>
        </authorList>
    </citation>
    <scope>NUCLEOTIDE SEQUENCE</scope>
    <source>
        <strain evidence="10">ChiHcec3-6078</strain>
    </source>
</reference>